<feature type="transmembrane region" description="Helical" evidence="1">
    <location>
        <begin position="324"/>
        <end position="346"/>
    </location>
</feature>
<dbReference type="AlphaFoldDB" id="A0A8J7QNI7"/>
<name>A0A8J7QNI7_9BACT</name>
<evidence type="ECO:0000313" key="2">
    <source>
        <dbReference type="EMBL" id="MBO1322385.1"/>
    </source>
</evidence>
<keyword evidence="1" id="KW-0812">Transmembrane</keyword>
<feature type="transmembrane region" description="Helical" evidence="1">
    <location>
        <begin position="294"/>
        <end position="312"/>
    </location>
</feature>
<feature type="transmembrane region" description="Helical" evidence="1">
    <location>
        <begin position="109"/>
        <end position="127"/>
    </location>
</feature>
<feature type="transmembrane region" description="Helical" evidence="1">
    <location>
        <begin position="84"/>
        <end position="103"/>
    </location>
</feature>
<feature type="transmembrane region" description="Helical" evidence="1">
    <location>
        <begin position="352"/>
        <end position="379"/>
    </location>
</feature>
<dbReference type="Pfam" id="PF05940">
    <property type="entry name" value="NnrS"/>
    <property type="match status" value="1"/>
</dbReference>
<feature type="transmembrane region" description="Helical" evidence="1">
    <location>
        <begin position="139"/>
        <end position="158"/>
    </location>
</feature>
<feature type="transmembrane region" description="Helical" evidence="1">
    <location>
        <begin position="263"/>
        <end position="288"/>
    </location>
</feature>
<evidence type="ECO:0000313" key="3">
    <source>
        <dbReference type="Proteomes" id="UP000664417"/>
    </source>
</evidence>
<feature type="transmembrane region" description="Helical" evidence="1">
    <location>
        <begin position="212"/>
        <end position="228"/>
    </location>
</feature>
<feature type="transmembrane region" description="Helical" evidence="1">
    <location>
        <begin position="234"/>
        <end position="251"/>
    </location>
</feature>
<evidence type="ECO:0000256" key="1">
    <source>
        <dbReference type="SAM" id="Phobius"/>
    </source>
</evidence>
<gene>
    <name evidence="2" type="ORF">J3U88_28185</name>
</gene>
<keyword evidence="1" id="KW-1133">Transmembrane helix</keyword>
<feature type="transmembrane region" description="Helical" evidence="1">
    <location>
        <begin position="12"/>
        <end position="35"/>
    </location>
</feature>
<feature type="transmembrane region" description="Helical" evidence="1">
    <location>
        <begin position="170"/>
        <end position="191"/>
    </location>
</feature>
<sequence>MNLTNTPVLGLAFRPFFLLGGAFSALSILVWSLHIGGRLAFEPFGGSYWWHVHEMLFGFVSAVVVGFLLTAVQTWTKVRGVHGAALLGLVLLWLAARFLLAFPQAAPSWLIPWVDGLFLPCAALLFARSIVKAKNRRNAVFIPILLLMAVANGMMYGSRWLGASPSMREGAHAMVLLVTLVMCLIGGRVFPMFTANGTGTPRVQPIPWLEKVSLGSVGIVVVLGSGVLPVPGAVVGSFFVLAALANALRAFRWRFWVTLGTPLVWALHLSYWAICLGLLLLGCHHWGFAIRQSIATHALTVGGMGGMILAMIARVSLGHTGRPLVVGPVMTAAFGLMAVSFGARVLGPFLGLPYAALMMGVGFAWTAAYTLFVIVYFPILTQPRIDGKPG</sequence>
<dbReference type="InterPro" id="IPR010266">
    <property type="entry name" value="NnrS"/>
</dbReference>
<dbReference type="EMBL" id="JAFREP010000035">
    <property type="protein sequence ID" value="MBO1322385.1"/>
    <property type="molecule type" value="Genomic_DNA"/>
</dbReference>
<keyword evidence="1" id="KW-0472">Membrane</keyword>
<accession>A0A8J7QNI7</accession>
<proteinExistence type="predicted"/>
<dbReference type="Proteomes" id="UP000664417">
    <property type="component" value="Unassembled WGS sequence"/>
</dbReference>
<organism evidence="2 3">
    <name type="scientific">Acanthopleuribacter pedis</name>
    <dbReference type="NCBI Taxonomy" id="442870"/>
    <lineage>
        <taxon>Bacteria</taxon>
        <taxon>Pseudomonadati</taxon>
        <taxon>Acidobacteriota</taxon>
        <taxon>Holophagae</taxon>
        <taxon>Acanthopleuribacterales</taxon>
        <taxon>Acanthopleuribacteraceae</taxon>
        <taxon>Acanthopleuribacter</taxon>
    </lineage>
</organism>
<feature type="transmembrane region" description="Helical" evidence="1">
    <location>
        <begin position="55"/>
        <end position="72"/>
    </location>
</feature>
<comment type="caution">
    <text evidence="2">The sequence shown here is derived from an EMBL/GenBank/DDBJ whole genome shotgun (WGS) entry which is preliminary data.</text>
</comment>
<protein>
    <submittedName>
        <fullName evidence="2">NnrS family protein</fullName>
    </submittedName>
</protein>
<keyword evidence="3" id="KW-1185">Reference proteome</keyword>
<dbReference type="RefSeq" id="WP_207862358.1">
    <property type="nucleotide sequence ID" value="NZ_JAFREP010000035.1"/>
</dbReference>
<reference evidence="2" key="1">
    <citation type="submission" date="2021-03" db="EMBL/GenBank/DDBJ databases">
        <authorList>
            <person name="Wang G."/>
        </authorList>
    </citation>
    <scope>NUCLEOTIDE SEQUENCE</scope>
    <source>
        <strain evidence="2">KCTC 12899</strain>
    </source>
</reference>